<evidence type="ECO:0000313" key="2">
    <source>
        <dbReference type="Proteomes" id="UP000196649"/>
    </source>
</evidence>
<name>A0A210P972_9LACO</name>
<reference evidence="1 2" key="1">
    <citation type="submission" date="2017-03" db="EMBL/GenBank/DDBJ databases">
        <title>Genome sequence of Lactobacillus kimchii KACC 12383.</title>
        <authorList>
            <person name="Chun J."/>
        </authorList>
    </citation>
    <scope>NUCLEOTIDE SEQUENCE [LARGE SCALE GENOMIC DNA]</scope>
    <source>
        <strain evidence="1 2">KACC 12383</strain>
    </source>
</reference>
<dbReference type="AlphaFoldDB" id="A0A210P972"/>
<sequence>MAYEVIFYEDENGVSEVNEFLQHLDNSNQKSDKALLKKIIHQVNMLELLGNKLNEPQAKFLKGYKYPLMELRPIPERFFYASWQGNKFILLHHYTKKQNKTDIKEVQKALDKLDDWYERKGR</sequence>
<dbReference type="Pfam" id="PF05973">
    <property type="entry name" value="Gp49"/>
    <property type="match status" value="1"/>
</dbReference>
<dbReference type="EMBL" id="MXAL01000006">
    <property type="protein sequence ID" value="OWF33037.1"/>
    <property type="molecule type" value="Genomic_DNA"/>
</dbReference>
<gene>
    <name evidence="1" type="ORF">LKACC12383_01527</name>
</gene>
<evidence type="ECO:0000313" key="1">
    <source>
        <dbReference type="EMBL" id="OWF33037.1"/>
    </source>
</evidence>
<evidence type="ECO:0008006" key="3">
    <source>
        <dbReference type="Google" id="ProtNLM"/>
    </source>
</evidence>
<accession>A0A210P972</accession>
<dbReference type="RefSeq" id="WP_054643924.1">
    <property type="nucleotide sequence ID" value="NZ_LNUB01000034.1"/>
</dbReference>
<dbReference type="Proteomes" id="UP000196649">
    <property type="component" value="Unassembled WGS sequence"/>
</dbReference>
<proteinExistence type="predicted"/>
<dbReference type="InterPro" id="IPR009241">
    <property type="entry name" value="HigB-like"/>
</dbReference>
<organism evidence="1 2">
    <name type="scientific">Companilactobacillus kimchii</name>
    <dbReference type="NCBI Taxonomy" id="2801452"/>
    <lineage>
        <taxon>Bacteria</taxon>
        <taxon>Bacillati</taxon>
        <taxon>Bacillota</taxon>
        <taxon>Bacilli</taxon>
        <taxon>Lactobacillales</taxon>
        <taxon>Lactobacillaceae</taxon>
        <taxon>Companilactobacillus</taxon>
    </lineage>
</organism>
<protein>
    <recommendedName>
        <fullName evidence="3">Addiction module toxin RelE</fullName>
    </recommendedName>
</protein>
<comment type="caution">
    <text evidence="1">The sequence shown here is derived from an EMBL/GenBank/DDBJ whole genome shotgun (WGS) entry which is preliminary data.</text>
</comment>